<comment type="caution">
    <text evidence="2">The sequence shown here is derived from an EMBL/GenBank/DDBJ whole genome shotgun (WGS) entry which is preliminary data.</text>
</comment>
<keyword evidence="1" id="KW-1133">Transmembrane helix</keyword>
<gene>
    <name evidence="2" type="ORF">ACFQB0_07545</name>
</gene>
<reference evidence="3" key="1">
    <citation type="journal article" date="2019" name="Int. J. Syst. Evol. Microbiol.">
        <title>The Global Catalogue of Microorganisms (GCM) 10K type strain sequencing project: providing services to taxonomists for standard genome sequencing and annotation.</title>
        <authorList>
            <consortium name="The Broad Institute Genomics Platform"/>
            <consortium name="The Broad Institute Genome Sequencing Center for Infectious Disease"/>
            <person name="Wu L."/>
            <person name="Ma J."/>
        </authorList>
    </citation>
    <scope>NUCLEOTIDE SEQUENCE [LARGE SCALE GENOMIC DNA]</scope>
    <source>
        <strain evidence="3">CCUG 43304</strain>
    </source>
</reference>
<feature type="transmembrane region" description="Helical" evidence="1">
    <location>
        <begin position="6"/>
        <end position="28"/>
    </location>
</feature>
<accession>A0ABW1VGE1</accession>
<protein>
    <submittedName>
        <fullName evidence="2">Sulfate permease</fullName>
    </submittedName>
</protein>
<evidence type="ECO:0000313" key="2">
    <source>
        <dbReference type="EMBL" id="MFC6355957.1"/>
    </source>
</evidence>
<keyword evidence="1" id="KW-0812">Transmembrane</keyword>
<evidence type="ECO:0000313" key="3">
    <source>
        <dbReference type="Proteomes" id="UP001596306"/>
    </source>
</evidence>
<keyword evidence="3" id="KW-1185">Reference proteome</keyword>
<dbReference type="Proteomes" id="UP001596306">
    <property type="component" value="Unassembled WGS sequence"/>
</dbReference>
<dbReference type="EMBL" id="JBHSTP010000001">
    <property type="protein sequence ID" value="MFC6355957.1"/>
    <property type="molecule type" value="Genomic_DNA"/>
</dbReference>
<name>A0ABW1VGE1_9MICO</name>
<dbReference type="RefSeq" id="WP_386729512.1">
    <property type="nucleotide sequence ID" value="NZ_JBHSTP010000001.1"/>
</dbReference>
<proteinExistence type="predicted"/>
<keyword evidence="1" id="KW-0472">Membrane</keyword>
<evidence type="ECO:0000256" key="1">
    <source>
        <dbReference type="SAM" id="Phobius"/>
    </source>
</evidence>
<feature type="transmembrane region" description="Helical" evidence="1">
    <location>
        <begin position="64"/>
        <end position="92"/>
    </location>
</feature>
<feature type="transmembrane region" description="Helical" evidence="1">
    <location>
        <begin position="40"/>
        <end position="58"/>
    </location>
</feature>
<sequence length="121" mass="13841">MFRLIWAASVWTHSILSYAPTNLLFAFTRTRRGLRWGIPAMLLAIPYLLAAYWCVATIEAGGPGWLNLLVLLCAWNTIKLTLNGPITVILLIRARIQEAVARRRARRSEYKQPHEYAEVHP</sequence>
<organism evidence="2 3">
    <name type="scientific">Luethyella okanaganae</name>
    <dbReference type="NCBI Taxonomy" id="69372"/>
    <lineage>
        <taxon>Bacteria</taxon>
        <taxon>Bacillati</taxon>
        <taxon>Actinomycetota</taxon>
        <taxon>Actinomycetes</taxon>
        <taxon>Micrococcales</taxon>
        <taxon>Microbacteriaceae</taxon>
        <taxon>Luethyella</taxon>
    </lineage>
</organism>